<feature type="compositionally biased region" description="Basic and acidic residues" evidence="6">
    <location>
        <begin position="635"/>
        <end position="644"/>
    </location>
</feature>
<feature type="region of interest" description="Disordered" evidence="6">
    <location>
        <begin position="618"/>
        <end position="645"/>
    </location>
</feature>
<dbReference type="InterPro" id="IPR035986">
    <property type="entry name" value="PKD_dom_sf"/>
</dbReference>
<dbReference type="Gene3D" id="2.60.40.10">
    <property type="entry name" value="Immunoglobulins"/>
    <property type="match status" value="5"/>
</dbReference>
<feature type="transmembrane region" description="Helical" evidence="7">
    <location>
        <begin position="562"/>
        <end position="583"/>
    </location>
</feature>
<accession>A0A2V2N1D5</accession>
<keyword evidence="5 7" id="KW-0472">Membrane</keyword>
<dbReference type="InterPro" id="IPR000601">
    <property type="entry name" value="PKD_dom"/>
</dbReference>
<feature type="region of interest" description="Disordered" evidence="6">
    <location>
        <begin position="802"/>
        <end position="823"/>
    </location>
</feature>
<name>A0A2V2N1D5_9EURY</name>
<evidence type="ECO:0000256" key="4">
    <source>
        <dbReference type="ARBA" id="ARBA00022989"/>
    </source>
</evidence>
<dbReference type="PROSITE" id="PS50093">
    <property type="entry name" value="PKD"/>
    <property type="match status" value="5"/>
</dbReference>
<dbReference type="PANTHER" id="PTHR46730:SF1">
    <property type="entry name" value="PLAT DOMAIN-CONTAINING PROTEIN"/>
    <property type="match status" value="1"/>
</dbReference>
<evidence type="ECO:0000256" key="6">
    <source>
        <dbReference type="SAM" id="MobiDB-lite"/>
    </source>
</evidence>
<organism evidence="9 10">
    <name type="scientific">Methanospirillum stamsii</name>
    <dbReference type="NCBI Taxonomy" id="1277351"/>
    <lineage>
        <taxon>Archaea</taxon>
        <taxon>Methanobacteriati</taxon>
        <taxon>Methanobacteriota</taxon>
        <taxon>Stenosarchaea group</taxon>
        <taxon>Methanomicrobia</taxon>
        <taxon>Methanomicrobiales</taxon>
        <taxon>Methanospirillaceae</taxon>
        <taxon>Methanospirillum</taxon>
    </lineage>
</organism>
<dbReference type="OrthoDB" id="103676at2157"/>
<dbReference type="InterPro" id="IPR022409">
    <property type="entry name" value="PKD/Chitinase_dom"/>
</dbReference>
<sequence length="823" mass="92236">MDPSIQSIEILRNIVTQYGPPKESTLRMYKGLMQDFLVDYVRELNLLKISLEQGLVFRLINENEKIPFEILLQQMVMFLHTNFGLDKNAAKWAIEAWSEALGIHLIYTCIADFSFSPALGMVPHTVQFTNNSKGDISRFEWDFGDGETSSEKDPVHVFRKPGFFSVTLRAYHNSYVSEKVSDQTVNVDYPELLAAITSSSFEGEIPLSISFFSSCLGLVTSYDWDFGDGENSSDPNPVHVYQNPGIYQVSLRVSDGNSNYKAELLNPIQVNPQKLYADFSFLSIDKKKPFSFQFTNKSKGNYDKTSWDFGDGSVSENINDVHEYETPGKYQVTLKICDGKTGSSESVIKEVSTISIPLNADFTHDKSEGQTPLSISFTNNSTGFITSYAWDFGDGSTSSEKNPTHIYENPGKYSVVLIISDGKDFSKSIKKSAIEVSPPGFSADFSCEYSSKYAPIIASFAPQYSNPKATYHWKFGDGEDSFDQNPTHEYKKPGNYSVTLVISQAGIIKEKKQISLIKVPLVLSPQNRNHVELKKSDSEKPVKRSFQDNGHTQQTDNTNISVIIGMVLCVLFIGGVISMGFYFPGSSSGAVVTKPVQTGLTKVTPSPQTVEQNVVTKPMSTGLNKVSPSQTVEQKNQDSSESKELINSNKKLTDGQLIHEYLKELAPLIITWEKDIESVNGIRNASYSQLYQDSLVLETEIQKQQVNFPHGEKRNLHSYYYAQYLQMINGLVTKMKSTITMINDQKNSDYEKAKTFRMLQIDFHPSQQKLKEMFDSCRFNDEDCGINDPLISELKELDYSQNSAKGSANYDSDSSSNSDSDTF</sequence>
<keyword evidence="10" id="KW-1185">Reference proteome</keyword>
<keyword evidence="4 7" id="KW-1133">Transmembrane helix</keyword>
<dbReference type="FunFam" id="2.60.40.10:FF:000270">
    <property type="entry name" value="Cell surface protein"/>
    <property type="match status" value="1"/>
</dbReference>
<dbReference type="EMBL" id="QGMZ01000044">
    <property type="protein sequence ID" value="PWR70338.1"/>
    <property type="molecule type" value="Genomic_DNA"/>
</dbReference>
<proteinExistence type="predicted"/>
<protein>
    <recommendedName>
        <fullName evidence="8">PKD domain-containing protein</fullName>
    </recommendedName>
</protein>
<feature type="domain" description="PKD" evidence="8">
    <location>
        <begin position="358"/>
        <end position="421"/>
    </location>
</feature>
<comment type="caution">
    <text evidence="9">The sequence shown here is derived from an EMBL/GenBank/DDBJ whole genome shotgun (WGS) entry which is preliminary data.</text>
</comment>
<dbReference type="Pfam" id="PF18911">
    <property type="entry name" value="PKD_4"/>
    <property type="match status" value="5"/>
</dbReference>
<dbReference type="Proteomes" id="UP000245934">
    <property type="component" value="Unassembled WGS sequence"/>
</dbReference>
<keyword evidence="2 7" id="KW-0812">Transmembrane</keyword>
<keyword evidence="3" id="KW-0677">Repeat</keyword>
<gene>
    <name evidence="9" type="ORF">DLD82_16175</name>
</gene>
<evidence type="ECO:0000256" key="5">
    <source>
        <dbReference type="ARBA" id="ARBA00023136"/>
    </source>
</evidence>
<dbReference type="AlphaFoldDB" id="A0A2V2N1D5"/>
<feature type="compositionally biased region" description="Low complexity" evidence="6">
    <location>
        <begin position="811"/>
        <end position="823"/>
    </location>
</feature>
<feature type="domain" description="PKD" evidence="8">
    <location>
        <begin position="291"/>
        <end position="338"/>
    </location>
</feature>
<feature type="compositionally biased region" description="Basic and acidic residues" evidence="6">
    <location>
        <begin position="532"/>
        <end position="546"/>
    </location>
</feature>
<evidence type="ECO:0000256" key="2">
    <source>
        <dbReference type="ARBA" id="ARBA00022692"/>
    </source>
</evidence>
<dbReference type="InterPro" id="IPR013783">
    <property type="entry name" value="Ig-like_fold"/>
</dbReference>
<dbReference type="SUPFAM" id="SSF49299">
    <property type="entry name" value="PKD domain"/>
    <property type="match status" value="5"/>
</dbReference>
<feature type="domain" description="PKD" evidence="8">
    <location>
        <begin position="109"/>
        <end position="170"/>
    </location>
</feature>
<evidence type="ECO:0000256" key="3">
    <source>
        <dbReference type="ARBA" id="ARBA00022737"/>
    </source>
</evidence>
<evidence type="ECO:0000259" key="8">
    <source>
        <dbReference type="PROSITE" id="PS50093"/>
    </source>
</evidence>
<evidence type="ECO:0000256" key="1">
    <source>
        <dbReference type="ARBA" id="ARBA00004141"/>
    </source>
</evidence>
<feature type="domain" description="PKD" evidence="8">
    <location>
        <begin position="466"/>
        <end position="505"/>
    </location>
</feature>
<dbReference type="GO" id="GO:0005886">
    <property type="term" value="C:plasma membrane"/>
    <property type="evidence" value="ECO:0007669"/>
    <property type="project" value="TreeGrafter"/>
</dbReference>
<dbReference type="CDD" id="cd00146">
    <property type="entry name" value="PKD"/>
    <property type="match status" value="5"/>
</dbReference>
<dbReference type="GO" id="GO:0005261">
    <property type="term" value="F:monoatomic cation channel activity"/>
    <property type="evidence" value="ECO:0007669"/>
    <property type="project" value="TreeGrafter"/>
</dbReference>
<reference evidence="9 10" key="1">
    <citation type="submission" date="2018-05" db="EMBL/GenBank/DDBJ databases">
        <title>Draft genome of Methanospirillum stamsii Pt1.</title>
        <authorList>
            <person name="Dueholm M.S."/>
            <person name="Nielsen P.H."/>
            <person name="Bakmann L.F."/>
            <person name="Otzen D.E."/>
        </authorList>
    </citation>
    <scope>NUCLEOTIDE SEQUENCE [LARGE SCALE GENOMIC DNA]</scope>
    <source>
        <strain evidence="9 10">Pt1</strain>
    </source>
</reference>
<evidence type="ECO:0000256" key="7">
    <source>
        <dbReference type="SAM" id="Phobius"/>
    </source>
</evidence>
<feature type="region of interest" description="Disordered" evidence="6">
    <location>
        <begin position="532"/>
        <end position="555"/>
    </location>
</feature>
<feature type="compositionally biased region" description="Polar residues" evidence="6">
    <location>
        <begin position="618"/>
        <end position="634"/>
    </location>
</feature>
<feature type="domain" description="PKD" evidence="8">
    <location>
        <begin position="192"/>
        <end position="255"/>
    </location>
</feature>
<dbReference type="GO" id="GO:0006816">
    <property type="term" value="P:calcium ion transport"/>
    <property type="evidence" value="ECO:0007669"/>
    <property type="project" value="TreeGrafter"/>
</dbReference>
<evidence type="ECO:0000313" key="9">
    <source>
        <dbReference type="EMBL" id="PWR70338.1"/>
    </source>
</evidence>
<comment type="subcellular location">
    <subcellularLocation>
        <location evidence="1">Membrane</location>
        <topology evidence="1">Multi-pass membrane protein</topology>
    </subcellularLocation>
</comment>
<evidence type="ECO:0000313" key="10">
    <source>
        <dbReference type="Proteomes" id="UP000245934"/>
    </source>
</evidence>
<dbReference type="SMART" id="SM00089">
    <property type="entry name" value="PKD"/>
    <property type="match status" value="5"/>
</dbReference>
<dbReference type="PANTHER" id="PTHR46730">
    <property type="entry name" value="POLYCYSTIN-1"/>
    <property type="match status" value="1"/>
</dbReference>